<dbReference type="AlphaFoldDB" id="A0A453MTR8"/>
<evidence type="ECO:0000313" key="2">
    <source>
        <dbReference type="Proteomes" id="UP000015105"/>
    </source>
</evidence>
<organism evidence="1 2">
    <name type="scientific">Aegilops tauschii subsp. strangulata</name>
    <name type="common">Goatgrass</name>
    <dbReference type="NCBI Taxonomy" id="200361"/>
    <lineage>
        <taxon>Eukaryota</taxon>
        <taxon>Viridiplantae</taxon>
        <taxon>Streptophyta</taxon>
        <taxon>Embryophyta</taxon>
        <taxon>Tracheophyta</taxon>
        <taxon>Spermatophyta</taxon>
        <taxon>Magnoliopsida</taxon>
        <taxon>Liliopsida</taxon>
        <taxon>Poales</taxon>
        <taxon>Poaceae</taxon>
        <taxon>BOP clade</taxon>
        <taxon>Pooideae</taxon>
        <taxon>Triticodae</taxon>
        <taxon>Triticeae</taxon>
        <taxon>Triticinae</taxon>
        <taxon>Aegilops</taxon>
    </lineage>
</organism>
<sequence>MVKEGLTFFKTRKRHGRSYIYMRTFTTTNEYTHTPYPYKLPSNIC</sequence>
<evidence type="ECO:0000313" key="1">
    <source>
        <dbReference type="EnsemblPlants" id="AET6Gv20070400.8"/>
    </source>
</evidence>
<proteinExistence type="predicted"/>
<reference evidence="1" key="5">
    <citation type="journal article" date="2021" name="G3 (Bethesda)">
        <title>Aegilops tauschii genome assembly Aet v5.0 features greater sequence contiguity and improved annotation.</title>
        <authorList>
            <person name="Wang L."/>
            <person name="Zhu T."/>
            <person name="Rodriguez J.C."/>
            <person name="Deal K.R."/>
            <person name="Dubcovsky J."/>
            <person name="McGuire P.E."/>
            <person name="Lux T."/>
            <person name="Spannagl M."/>
            <person name="Mayer K.F.X."/>
            <person name="Baldrich P."/>
            <person name="Meyers B.C."/>
            <person name="Huo N."/>
            <person name="Gu Y.Q."/>
            <person name="Zhou H."/>
            <person name="Devos K.M."/>
            <person name="Bennetzen J.L."/>
            <person name="Unver T."/>
            <person name="Budak H."/>
            <person name="Gulick P.J."/>
            <person name="Galiba G."/>
            <person name="Kalapos B."/>
            <person name="Nelson D.R."/>
            <person name="Li P."/>
            <person name="You F.M."/>
            <person name="Luo M.C."/>
            <person name="Dvorak J."/>
        </authorList>
    </citation>
    <scope>NUCLEOTIDE SEQUENCE [LARGE SCALE GENOMIC DNA]</scope>
    <source>
        <strain evidence="1">cv. AL8/78</strain>
    </source>
</reference>
<accession>A0A453MTR8</accession>
<reference evidence="1" key="4">
    <citation type="submission" date="2019-03" db="UniProtKB">
        <authorList>
            <consortium name="EnsemblPlants"/>
        </authorList>
    </citation>
    <scope>IDENTIFICATION</scope>
</reference>
<keyword evidence="2" id="KW-1185">Reference proteome</keyword>
<reference evidence="2" key="2">
    <citation type="journal article" date="2017" name="Nat. Plants">
        <title>The Aegilops tauschii genome reveals multiple impacts of transposons.</title>
        <authorList>
            <person name="Zhao G."/>
            <person name="Zou C."/>
            <person name="Li K."/>
            <person name="Wang K."/>
            <person name="Li T."/>
            <person name="Gao L."/>
            <person name="Zhang X."/>
            <person name="Wang H."/>
            <person name="Yang Z."/>
            <person name="Liu X."/>
            <person name="Jiang W."/>
            <person name="Mao L."/>
            <person name="Kong X."/>
            <person name="Jiao Y."/>
            <person name="Jia J."/>
        </authorList>
    </citation>
    <scope>NUCLEOTIDE SEQUENCE [LARGE SCALE GENOMIC DNA]</scope>
    <source>
        <strain evidence="2">cv. AL8/78</strain>
    </source>
</reference>
<dbReference type="Proteomes" id="UP000015105">
    <property type="component" value="Chromosome 6D"/>
</dbReference>
<dbReference type="EnsemblPlants" id="AET6Gv20070400.8">
    <property type="protein sequence ID" value="AET6Gv20070400.8"/>
    <property type="gene ID" value="AET6Gv20070400"/>
</dbReference>
<name>A0A453MTR8_AEGTS</name>
<reference evidence="1" key="3">
    <citation type="journal article" date="2017" name="Nature">
        <title>Genome sequence of the progenitor of the wheat D genome Aegilops tauschii.</title>
        <authorList>
            <person name="Luo M.C."/>
            <person name="Gu Y.Q."/>
            <person name="Puiu D."/>
            <person name="Wang H."/>
            <person name="Twardziok S.O."/>
            <person name="Deal K.R."/>
            <person name="Huo N."/>
            <person name="Zhu T."/>
            <person name="Wang L."/>
            <person name="Wang Y."/>
            <person name="McGuire P.E."/>
            <person name="Liu S."/>
            <person name="Long H."/>
            <person name="Ramasamy R.K."/>
            <person name="Rodriguez J.C."/>
            <person name="Van S.L."/>
            <person name="Yuan L."/>
            <person name="Wang Z."/>
            <person name="Xia Z."/>
            <person name="Xiao L."/>
            <person name="Anderson O.D."/>
            <person name="Ouyang S."/>
            <person name="Liang Y."/>
            <person name="Zimin A.V."/>
            <person name="Pertea G."/>
            <person name="Qi P."/>
            <person name="Bennetzen J.L."/>
            <person name="Dai X."/>
            <person name="Dawson M.W."/>
            <person name="Muller H.G."/>
            <person name="Kugler K."/>
            <person name="Rivarola-Duarte L."/>
            <person name="Spannagl M."/>
            <person name="Mayer K.F.X."/>
            <person name="Lu F.H."/>
            <person name="Bevan M.W."/>
            <person name="Leroy P."/>
            <person name="Li P."/>
            <person name="You F.M."/>
            <person name="Sun Q."/>
            <person name="Liu Z."/>
            <person name="Lyons E."/>
            <person name="Wicker T."/>
            <person name="Salzberg S.L."/>
            <person name="Devos K.M."/>
            <person name="Dvorak J."/>
        </authorList>
    </citation>
    <scope>NUCLEOTIDE SEQUENCE [LARGE SCALE GENOMIC DNA]</scope>
    <source>
        <strain evidence="1">cv. AL8/78</strain>
    </source>
</reference>
<dbReference type="Gramene" id="AET6Gv20070400.8">
    <property type="protein sequence ID" value="AET6Gv20070400.8"/>
    <property type="gene ID" value="AET6Gv20070400"/>
</dbReference>
<reference evidence="2" key="1">
    <citation type="journal article" date="2014" name="Science">
        <title>Ancient hybridizations among the ancestral genomes of bread wheat.</title>
        <authorList>
            <consortium name="International Wheat Genome Sequencing Consortium,"/>
            <person name="Marcussen T."/>
            <person name="Sandve S.R."/>
            <person name="Heier L."/>
            <person name="Spannagl M."/>
            <person name="Pfeifer M."/>
            <person name="Jakobsen K.S."/>
            <person name="Wulff B.B."/>
            <person name="Steuernagel B."/>
            <person name="Mayer K.F."/>
            <person name="Olsen O.A."/>
        </authorList>
    </citation>
    <scope>NUCLEOTIDE SEQUENCE [LARGE SCALE GENOMIC DNA]</scope>
    <source>
        <strain evidence="2">cv. AL8/78</strain>
    </source>
</reference>
<protein>
    <submittedName>
        <fullName evidence="1">Uncharacterized protein</fullName>
    </submittedName>
</protein>